<dbReference type="InterPro" id="IPR015422">
    <property type="entry name" value="PyrdxlP-dep_Trfase_small"/>
</dbReference>
<comment type="cofactor">
    <cofactor evidence="2 8">
        <name>pyridoxal 5'-phosphate</name>
        <dbReference type="ChEBI" id="CHEBI:597326"/>
    </cofactor>
</comment>
<accession>A0A2A2HAG8</accession>
<dbReference type="InterPro" id="IPR015421">
    <property type="entry name" value="PyrdxlP-dep_Trfase_major"/>
</dbReference>
<dbReference type="InterPro" id="IPR015424">
    <property type="entry name" value="PyrdxlP-dep_Trfase"/>
</dbReference>
<dbReference type="CDD" id="cd00610">
    <property type="entry name" value="OAT_like"/>
    <property type="match status" value="1"/>
</dbReference>
<dbReference type="FunFam" id="3.40.640.10:FF:000021">
    <property type="entry name" value="Glutamate-1-semialdehyde 2,1-aminomutase"/>
    <property type="match status" value="1"/>
</dbReference>
<comment type="catalytic activity">
    <reaction evidence="1 8">
        <text>(S)-4-amino-5-oxopentanoate = 5-aminolevulinate</text>
        <dbReference type="Rhea" id="RHEA:14265"/>
        <dbReference type="ChEBI" id="CHEBI:57501"/>
        <dbReference type="ChEBI" id="CHEBI:356416"/>
        <dbReference type="EC" id="5.4.3.8"/>
    </reaction>
</comment>
<organism evidence="9 10">
    <name type="scientific">Methanobacterium bryantii</name>
    <dbReference type="NCBI Taxonomy" id="2161"/>
    <lineage>
        <taxon>Archaea</taxon>
        <taxon>Methanobacteriati</taxon>
        <taxon>Methanobacteriota</taxon>
        <taxon>Methanomada group</taxon>
        <taxon>Methanobacteria</taxon>
        <taxon>Methanobacteriales</taxon>
        <taxon>Methanobacteriaceae</taxon>
        <taxon>Methanobacterium</taxon>
    </lineage>
</organism>
<dbReference type="NCBIfam" id="TIGR00713">
    <property type="entry name" value="hemL"/>
    <property type="match status" value="1"/>
</dbReference>
<keyword evidence="5 8" id="KW-0663">Pyridoxal phosphate</keyword>
<dbReference type="AlphaFoldDB" id="A0A2A2HAG8"/>
<dbReference type="Gene3D" id="3.90.1150.10">
    <property type="entry name" value="Aspartate Aminotransferase, domain 1"/>
    <property type="match status" value="1"/>
</dbReference>
<keyword evidence="7 8" id="KW-0627">Porphyrin biosynthesis</keyword>
<evidence type="ECO:0000256" key="8">
    <source>
        <dbReference type="HAMAP-Rule" id="MF_00375"/>
    </source>
</evidence>
<dbReference type="Proteomes" id="UP000217784">
    <property type="component" value="Unassembled WGS sequence"/>
</dbReference>
<dbReference type="GO" id="GO:0005737">
    <property type="term" value="C:cytoplasm"/>
    <property type="evidence" value="ECO:0007669"/>
    <property type="project" value="UniProtKB-SubCell"/>
</dbReference>
<evidence type="ECO:0000256" key="5">
    <source>
        <dbReference type="ARBA" id="ARBA00022898"/>
    </source>
</evidence>
<evidence type="ECO:0000256" key="2">
    <source>
        <dbReference type="ARBA" id="ARBA00001933"/>
    </source>
</evidence>
<dbReference type="PROSITE" id="PS00600">
    <property type="entry name" value="AA_TRANSFER_CLASS_3"/>
    <property type="match status" value="1"/>
</dbReference>
<sequence length="417" mass="45695">MKSEELFKEAQNYLPGGVDSPVRAYKPYPFFAKEAKGSKIIDVDGNSYIDYCLAYGPLVLGHANEKIMGKVAEQLKIGSAYGVPTENEIKLAKLVIKKVPCADMVRFVNSGTEATMSAIRLARAATGKKKIIKFEGSYHGAHDYVLVKSGSGAAGLPDSPGVPEDTTKNTVLIPFNDKEAVVDLIEREKNDIAAIIVEPIMGNVGFIPPKEDYLKFLRQITGQNNIILIFDEVITGFRIAEGGAQEYFGVTPDLVTFGKILGGGFPIGALAGKKEFMEMIAPAGTVYQAGTFNGNPVSITAGLAMLNQLNDDFYAESKRKGKMIRTGIQDILSDNNLNFKIVGLSSMFQLYFTDKEVYDYDTAKSADTEKFNQYFQTLLKNGVFIPPSQFECCFISSMHDNEDIQKTLEAVEKAIKV</sequence>
<dbReference type="UniPathway" id="UPA00251">
    <property type="reaction ID" value="UER00317"/>
</dbReference>
<evidence type="ECO:0000256" key="6">
    <source>
        <dbReference type="ARBA" id="ARBA00023235"/>
    </source>
</evidence>
<proteinExistence type="inferred from homology"/>
<dbReference type="HAMAP" id="MF_00375">
    <property type="entry name" value="HemL_aminotrans_3"/>
    <property type="match status" value="1"/>
</dbReference>
<dbReference type="EMBL" id="LMVM01000001">
    <property type="protein sequence ID" value="PAV06316.1"/>
    <property type="molecule type" value="Genomic_DNA"/>
</dbReference>
<dbReference type="SUPFAM" id="SSF53383">
    <property type="entry name" value="PLP-dependent transferases"/>
    <property type="match status" value="1"/>
</dbReference>
<evidence type="ECO:0000313" key="9">
    <source>
        <dbReference type="EMBL" id="PAV06316.1"/>
    </source>
</evidence>
<reference evidence="9 10" key="1">
    <citation type="journal article" date="2017" name="BMC Genomics">
        <title>Genomic analysis of methanogenic archaea reveals a shift towards energy conservation.</title>
        <authorList>
            <person name="Gilmore S.P."/>
            <person name="Henske J.K."/>
            <person name="Sexton J.A."/>
            <person name="Solomon K.V."/>
            <person name="Seppala S."/>
            <person name="Yoo J.I."/>
            <person name="Huyett L.M."/>
            <person name="Pressman A."/>
            <person name="Cogan J.Z."/>
            <person name="Kivenson V."/>
            <person name="Peng X."/>
            <person name="Tan Y."/>
            <person name="Valentine D.L."/>
            <person name="O'Malley M.A."/>
        </authorList>
    </citation>
    <scope>NUCLEOTIDE SEQUENCE [LARGE SCALE GENOMIC DNA]</scope>
    <source>
        <strain evidence="9 10">M.o.H.</strain>
    </source>
</reference>
<dbReference type="PANTHER" id="PTHR43713:SF3">
    <property type="entry name" value="GLUTAMATE-1-SEMIALDEHYDE 2,1-AMINOMUTASE 1, CHLOROPLASTIC-RELATED"/>
    <property type="match status" value="1"/>
</dbReference>
<keyword evidence="10" id="KW-1185">Reference proteome</keyword>
<dbReference type="GO" id="GO:0006782">
    <property type="term" value="P:protoporphyrinogen IX biosynthetic process"/>
    <property type="evidence" value="ECO:0007669"/>
    <property type="project" value="UniProtKB-UniRule"/>
</dbReference>
<dbReference type="NCBIfam" id="NF000818">
    <property type="entry name" value="PRK00062.1"/>
    <property type="match status" value="1"/>
</dbReference>
<keyword evidence="6 8" id="KW-0413">Isomerase</keyword>
<dbReference type="InterPro" id="IPR004639">
    <property type="entry name" value="4pyrrol_synth_GluAld_NH2Trfase"/>
</dbReference>
<protein>
    <recommendedName>
        <fullName evidence="8">Glutamate-1-semialdehyde 2,1-aminomutase</fullName>
        <shortName evidence="8">GSA</shortName>
        <ecNumber evidence="8">5.4.3.8</ecNumber>
    </recommendedName>
    <alternativeName>
        <fullName evidence="8">Glutamate-1-semialdehyde aminotransferase</fullName>
        <shortName evidence="8">GSA-AT</shortName>
    </alternativeName>
</protein>
<dbReference type="InterPro" id="IPR049704">
    <property type="entry name" value="Aminotrans_3_PPA_site"/>
</dbReference>
<name>A0A2A2HAG8_METBR</name>
<dbReference type="PANTHER" id="PTHR43713">
    <property type="entry name" value="GLUTAMATE-1-SEMIALDEHYDE 2,1-AMINOMUTASE"/>
    <property type="match status" value="1"/>
</dbReference>
<dbReference type="InterPro" id="IPR005814">
    <property type="entry name" value="Aminotrans_3"/>
</dbReference>
<comment type="caution">
    <text evidence="9">The sequence shown here is derived from an EMBL/GenBank/DDBJ whole genome shotgun (WGS) entry which is preliminary data.</text>
</comment>
<keyword evidence="8" id="KW-0963">Cytoplasm</keyword>
<evidence type="ECO:0000256" key="3">
    <source>
        <dbReference type="ARBA" id="ARBA00004819"/>
    </source>
</evidence>
<evidence type="ECO:0000313" key="10">
    <source>
        <dbReference type="Proteomes" id="UP000217784"/>
    </source>
</evidence>
<dbReference type="OrthoDB" id="6524at2157"/>
<evidence type="ECO:0000256" key="7">
    <source>
        <dbReference type="ARBA" id="ARBA00023244"/>
    </source>
</evidence>
<keyword evidence="9" id="KW-0808">Transferase</keyword>
<dbReference type="EC" id="5.4.3.8" evidence="8"/>
<evidence type="ECO:0000256" key="1">
    <source>
        <dbReference type="ARBA" id="ARBA00001579"/>
    </source>
</evidence>
<gene>
    <name evidence="8" type="primary">hemL</name>
    <name evidence="9" type="ORF">ASJ80_15945</name>
</gene>
<comment type="subcellular location">
    <subcellularLocation>
        <location evidence="8">Cytoplasm</location>
    </subcellularLocation>
</comment>
<dbReference type="GO" id="GO:0042286">
    <property type="term" value="F:glutamate-1-semialdehyde 2,1-aminomutase activity"/>
    <property type="evidence" value="ECO:0007669"/>
    <property type="project" value="UniProtKB-UniRule"/>
</dbReference>
<dbReference type="RefSeq" id="WP_069582677.1">
    <property type="nucleotide sequence ID" value="NZ_LMVM01000001.1"/>
</dbReference>
<dbReference type="Pfam" id="PF00202">
    <property type="entry name" value="Aminotran_3"/>
    <property type="match status" value="1"/>
</dbReference>
<keyword evidence="9" id="KW-0032">Aminotransferase</keyword>
<evidence type="ECO:0000256" key="4">
    <source>
        <dbReference type="ARBA" id="ARBA00008981"/>
    </source>
</evidence>
<comment type="similarity">
    <text evidence="4 8">Belongs to the class-III pyridoxal-phosphate-dependent aminotransferase family. HemL subfamily.</text>
</comment>
<comment type="pathway">
    <text evidence="3">Porphyrin-containing compound metabolism; protoporphyrin-IX biosynthesis; 5-aminolevulinate from L-glutamyl-tRNA(Glu): step 2/2.</text>
</comment>
<dbReference type="GO" id="GO:0030170">
    <property type="term" value="F:pyridoxal phosphate binding"/>
    <property type="evidence" value="ECO:0007669"/>
    <property type="project" value="InterPro"/>
</dbReference>
<dbReference type="Gene3D" id="3.40.640.10">
    <property type="entry name" value="Type I PLP-dependent aspartate aminotransferase-like (Major domain)"/>
    <property type="match status" value="1"/>
</dbReference>
<dbReference type="GO" id="GO:0008483">
    <property type="term" value="F:transaminase activity"/>
    <property type="evidence" value="ECO:0007669"/>
    <property type="project" value="UniProtKB-KW"/>
</dbReference>
<feature type="modified residue" description="N6-(pyridoxal phosphate)lysine" evidence="8">
    <location>
        <position position="259"/>
    </location>
</feature>